<accession>A0ABV8TVS4</accession>
<feature type="region of interest" description="Disordered" evidence="11">
    <location>
        <begin position="1"/>
        <end position="72"/>
    </location>
</feature>
<sequence length="395" mass="43018">MCHNPLSPEEDDMGREHGDGDTGRPLPPWMRPKVKPPDQLGVFQPPSPSSPSQDPDGGTASPDPPAARPPGGRRIDLPAFGTLLIAVPWLLYGFLVIGLFSAALGLALFIIPLWILSGALMFFPPAETAIARYLYRFRPPTSRELDILQPAWEEVAGRAGIDPGRFRLWVQDADDLNASASAGHILAVTRQAVDTMPPHQLRAVLAHELGHHSAGHAWSTLLLYWYSMPGRFFNGVLATAAWVALWVGAQALRALLYVFGAMLKIVSHLPLLFMIAGLIGICLLAATVLEFIGAVVDSIVAAAVLLTRIGVLPAVLAVVFLTPPLMAWVSRRAELRADRIAARVGYGHALVDVMEDWLAMGMRDGRREAFRDRILATHPPIDIRIRRLKATLGMP</sequence>
<dbReference type="EMBL" id="JBHSDK010000007">
    <property type="protein sequence ID" value="MFC4334518.1"/>
    <property type="molecule type" value="Genomic_DNA"/>
</dbReference>
<evidence type="ECO:0000313" key="14">
    <source>
        <dbReference type="EMBL" id="MFC4334518.1"/>
    </source>
</evidence>
<evidence type="ECO:0000256" key="3">
    <source>
        <dbReference type="ARBA" id="ARBA00022692"/>
    </source>
</evidence>
<dbReference type="Pfam" id="PF01435">
    <property type="entry name" value="Peptidase_M48"/>
    <property type="match status" value="2"/>
</dbReference>
<keyword evidence="8 10" id="KW-0482">Metalloprotease</keyword>
<dbReference type="GO" id="GO:0008237">
    <property type="term" value="F:metallopeptidase activity"/>
    <property type="evidence" value="ECO:0007669"/>
    <property type="project" value="UniProtKB-KW"/>
</dbReference>
<dbReference type="InterPro" id="IPR001915">
    <property type="entry name" value="Peptidase_M48"/>
</dbReference>
<feature type="transmembrane region" description="Helical" evidence="12">
    <location>
        <begin position="271"/>
        <end position="293"/>
    </location>
</feature>
<keyword evidence="3 12" id="KW-0812">Transmembrane</keyword>
<dbReference type="RefSeq" id="WP_380618297.1">
    <property type="nucleotide sequence ID" value="NZ_JBHSDK010000007.1"/>
</dbReference>
<evidence type="ECO:0000313" key="15">
    <source>
        <dbReference type="Proteomes" id="UP001595823"/>
    </source>
</evidence>
<keyword evidence="6 10" id="KW-0862">Zinc</keyword>
<keyword evidence="1" id="KW-1003">Cell membrane</keyword>
<protein>
    <submittedName>
        <fullName evidence="14">M48 family metalloprotease</fullName>
        <ecNumber evidence="14">3.4.24.-</ecNumber>
    </submittedName>
</protein>
<dbReference type="Gene3D" id="3.30.2010.10">
    <property type="entry name" value="Metalloproteases ('zincins'), catalytic domain"/>
    <property type="match status" value="1"/>
</dbReference>
<feature type="domain" description="Peptidase M48" evidence="13">
    <location>
        <begin position="150"/>
        <end position="230"/>
    </location>
</feature>
<evidence type="ECO:0000259" key="13">
    <source>
        <dbReference type="Pfam" id="PF01435"/>
    </source>
</evidence>
<evidence type="ECO:0000256" key="1">
    <source>
        <dbReference type="ARBA" id="ARBA00022475"/>
    </source>
</evidence>
<organism evidence="14 15">
    <name type="scientific">Salininema proteolyticum</name>
    <dbReference type="NCBI Taxonomy" id="1607685"/>
    <lineage>
        <taxon>Bacteria</taxon>
        <taxon>Bacillati</taxon>
        <taxon>Actinomycetota</taxon>
        <taxon>Actinomycetes</taxon>
        <taxon>Glycomycetales</taxon>
        <taxon>Glycomycetaceae</taxon>
        <taxon>Salininema</taxon>
    </lineage>
</organism>
<keyword evidence="2 10" id="KW-0645">Protease</keyword>
<feature type="transmembrane region" description="Helical" evidence="12">
    <location>
        <begin position="299"/>
        <end position="322"/>
    </location>
</feature>
<dbReference type="Proteomes" id="UP001595823">
    <property type="component" value="Unassembled WGS sequence"/>
</dbReference>
<evidence type="ECO:0000256" key="5">
    <source>
        <dbReference type="ARBA" id="ARBA00022801"/>
    </source>
</evidence>
<keyword evidence="5 10" id="KW-0378">Hydrolase</keyword>
<evidence type="ECO:0000256" key="7">
    <source>
        <dbReference type="ARBA" id="ARBA00022989"/>
    </source>
</evidence>
<feature type="transmembrane region" description="Helical" evidence="12">
    <location>
        <begin position="103"/>
        <end position="123"/>
    </location>
</feature>
<evidence type="ECO:0000256" key="4">
    <source>
        <dbReference type="ARBA" id="ARBA00022723"/>
    </source>
</evidence>
<feature type="transmembrane region" description="Helical" evidence="12">
    <location>
        <begin position="77"/>
        <end position="97"/>
    </location>
</feature>
<evidence type="ECO:0000256" key="10">
    <source>
        <dbReference type="RuleBase" id="RU003983"/>
    </source>
</evidence>
<comment type="caution">
    <text evidence="14">The sequence shown here is derived from an EMBL/GenBank/DDBJ whole genome shotgun (WGS) entry which is preliminary data.</text>
</comment>
<evidence type="ECO:0000256" key="11">
    <source>
        <dbReference type="SAM" id="MobiDB-lite"/>
    </source>
</evidence>
<gene>
    <name evidence="14" type="ORF">ACFPET_04820</name>
</gene>
<feature type="domain" description="Peptidase M48" evidence="13">
    <location>
        <begin position="294"/>
        <end position="391"/>
    </location>
</feature>
<comment type="similarity">
    <text evidence="10">Belongs to the peptidase M48 family.</text>
</comment>
<keyword evidence="4" id="KW-0479">Metal-binding</keyword>
<keyword evidence="7 12" id="KW-1133">Transmembrane helix</keyword>
<dbReference type="InterPro" id="IPR050083">
    <property type="entry name" value="HtpX_protease"/>
</dbReference>
<keyword evidence="9 12" id="KW-0472">Membrane</keyword>
<evidence type="ECO:0000256" key="2">
    <source>
        <dbReference type="ARBA" id="ARBA00022670"/>
    </source>
</evidence>
<comment type="cofactor">
    <cofactor evidence="10">
        <name>Zn(2+)</name>
        <dbReference type="ChEBI" id="CHEBI:29105"/>
    </cofactor>
    <text evidence="10">Binds 1 zinc ion per subunit.</text>
</comment>
<dbReference type="PANTHER" id="PTHR43221">
    <property type="entry name" value="PROTEASE HTPX"/>
    <property type="match status" value="1"/>
</dbReference>
<feature type="transmembrane region" description="Helical" evidence="12">
    <location>
        <begin position="232"/>
        <end position="259"/>
    </location>
</feature>
<dbReference type="EC" id="3.4.24.-" evidence="14"/>
<reference evidence="15" key="1">
    <citation type="journal article" date="2019" name="Int. J. Syst. Evol. Microbiol.">
        <title>The Global Catalogue of Microorganisms (GCM) 10K type strain sequencing project: providing services to taxonomists for standard genome sequencing and annotation.</title>
        <authorList>
            <consortium name="The Broad Institute Genomics Platform"/>
            <consortium name="The Broad Institute Genome Sequencing Center for Infectious Disease"/>
            <person name="Wu L."/>
            <person name="Ma J."/>
        </authorList>
    </citation>
    <scope>NUCLEOTIDE SEQUENCE [LARGE SCALE GENOMIC DNA]</scope>
    <source>
        <strain evidence="15">IBRC-M 10908</strain>
    </source>
</reference>
<dbReference type="PANTHER" id="PTHR43221:SF2">
    <property type="entry name" value="PROTEASE HTPX HOMOLOG"/>
    <property type="match status" value="1"/>
</dbReference>
<name>A0ABV8TVS4_9ACTN</name>
<proteinExistence type="inferred from homology"/>
<evidence type="ECO:0000256" key="8">
    <source>
        <dbReference type="ARBA" id="ARBA00023049"/>
    </source>
</evidence>
<evidence type="ECO:0000256" key="12">
    <source>
        <dbReference type="SAM" id="Phobius"/>
    </source>
</evidence>
<keyword evidence="15" id="KW-1185">Reference proteome</keyword>
<evidence type="ECO:0000256" key="6">
    <source>
        <dbReference type="ARBA" id="ARBA00022833"/>
    </source>
</evidence>
<evidence type="ECO:0000256" key="9">
    <source>
        <dbReference type="ARBA" id="ARBA00023136"/>
    </source>
</evidence>